<reference key="2">
    <citation type="submission" date="2011-04" db="EMBL/GenBank/DDBJ databases">
        <title>Complete sequence of chromosome of Haliscomenobacter hydrossis DSM 1100.</title>
        <authorList>
            <consortium name="US DOE Joint Genome Institute (JGI-PGF)"/>
            <person name="Lucas S."/>
            <person name="Han J."/>
            <person name="Lapidus A."/>
            <person name="Bruce D."/>
            <person name="Goodwin L."/>
            <person name="Pitluck S."/>
            <person name="Peters L."/>
            <person name="Kyrpides N."/>
            <person name="Mavromatis K."/>
            <person name="Ivanova N."/>
            <person name="Ovchinnikova G."/>
            <person name="Pagani I."/>
            <person name="Daligault H."/>
            <person name="Detter J.C."/>
            <person name="Han C."/>
            <person name="Land M."/>
            <person name="Hauser L."/>
            <person name="Markowitz V."/>
            <person name="Cheng J.-F."/>
            <person name="Hugenholtz P."/>
            <person name="Woyke T."/>
            <person name="Wu D."/>
            <person name="Verbarg S."/>
            <person name="Frueling A."/>
            <person name="Brambilla E."/>
            <person name="Klenk H.-P."/>
            <person name="Eisen J.A."/>
        </authorList>
    </citation>
    <scope>NUCLEOTIDE SEQUENCE</scope>
    <source>
        <strain>DSM 1100</strain>
    </source>
</reference>
<dbReference type="OrthoDB" id="9804995at2"/>
<keyword evidence="2" id="KW-1185">Reference proteome</keyword>
<dbReference type="Gene3D" id="2.60.40.1120">
    <property type="entry name" value="Carboxypeptidase-like, regulatory domain"/>
    <property type="match status" value="1"/>
</dbReference>
<accession>F4L4Q7</accession>
<dbReference type="EMBL" id="CP002691">
    <property type="protein sequence ID" value="AEE53005.1"/>
    <property type="molecule type" value="Genomic_DNA"/>
</dbReference>
<dbReference type="KEGG" id="hhy:Halhy_5179"/>
<evidence type="ECO:0008006" key="3">
    <source>
        <dbReference type="Google" id="ProtNLM"/>
    </source>
</evidence>
<evidence type="ECO:0000313" key="1">
    <source>
        <dbReference type="EMBL" id="AEE53005.1"/>
    </source>
</evidence>
<dbReference type="eggNOG" id="COG1629">
    <property type="taxonomic scope" value="Bacteria"/>
</dbReference>
<dbReference type="Pfam" id="PF13620">
    <property type="entry name" value="CarboxypepD_reg"/>
    <property type="match status" value="1"/>
</dbReference>
<evidence type="ECO:0000313" key="2">
    <source>
        <dbReference type="Proteomes" id="UP000008461"/>
    </source>
</evidence>
<dbReference type="InterPro" id="IPR008969">
    <property type="entry name" value="CarboxyPept-like_regulatory"/>
</dbReference>
<reference evidence="1 2" key="1">
    <citation type="journal article" date="2011" name="Stand. Genomic Sci.">
        <title>Complete genome sequence of Haliscomenobacter hydrossis type strain (O).</title>
        <authorList>
            <consortium name="US DOE Joint Genome Institute (JGI-PGF)"/>
            <person name="Daligault H."/>
            <person name="Lapidus A."/>
            <person name="Zeytun A."/>
            <person name="Nolan M."/>
            <person name="Lucas S."/>
            <person name="Del Rio T.G."/>
            <person name="Tice H."/>
            <person name="Cheng J.F."/>
            <person name="Tapia R."/>
            <person name="Han C."/>
            <person name="Goodwin L."/>
            <person name="Pitluck S."/>
            <person name="Liolios K."/>
            <person name="Pagani I."/>
            <person name="Ivanova N."/>
            <person name="Huntemann M."/>
            <person name="Mavromatis K."/>
            <person name="Mikhailova N."/>
            <person name="Pati A."/>
            <person name="Chen A."/>
            <person name="Palaniappan K."/>
            <person name="Land M."/>
            <person name="Hauser L."/>
            <person name="Brambilla E.M."/>
            <person name="Rohde M."/>
            <person name="Verbarg S."/>
            <person name="Goker M."/>
            <person name="Bristow J."/>
            <person name="Eisen J.A."/>
            <person name="Markowitz V."/>
            <person name="Hugenholtz P."/>
            <person name="Kyrpides N.C."/>
            <person name="Klenk H.P."/>
            <person name="Woyke T."/>
        </authorList>
    </citation>
    <scope>NUCLEOTIDE SEQUENCE [LARGE SCALE GENOMIC DNA]</scope>
    <source>
        <strain evidence="2">ATCC 27775 / DSM 1100 / LMG 10767 / O</strain>
    </source>
</reference>
<dbReference type="RefSeq" id="WP_013767540.1">
    <property type="nucleotide sequence ID" value="NC_015510.1"/>
</dbReference>
<dbReference type="AlphaFoldDB" id="F4L4Q7"/>
<gene>
    <name evidence="1" type="ordered locus">Halhy_5179</name>
</gene>
<protein>
    <recommendedName>
        <fullName evidence="3">TonB-dependent receptor</fullName>
    </recommendedName>
</protein>
<proteinExistence type="predicted"/>
<dbReference type="STRING" id="760192.Halhy_5179"/>
<dbReference type="SUPFAM" id="SSF49464">
    <property type="entry name" value="Carboxypeptidase regulatory domain-like"/>
    <property type="match status" value="1"/>
</dbReference>
<dbReference type="Proteomes" id="UP000008461">
    <property type="component" value="Chromosome"/>
</dbReference>
<dbReference type="SUPFAM" id="SSF56935">
    <property type="entry name" value="Porins"/>
    <property type="match status" value="1"/>
</dbReference>
<organism evidence="1 2">
    <name type="scientific">Haliscomenobacter hydrossis (strain ATCC 27775 / DSM 1100 / LMG 10767 / O)</name>
    <dbReference type="NCBI Taxonomy" id="760192"/>
    <lineage>
        <taxon>Bacteria</taxon>
        <taxon>Pseudomonadati</taxon>
        <taxon>Bacteroidota</taxon>
        <taxon>Saprospiria</taxon>
        <taxon>Saprospirales</taxon>
        <taxon>Haliscomenobacteraceae</taxon>
        <taxon>Haliscomenobacter</taxon>
    </lineage>
</organism>
<name>F4L4Q7_HALH1</name>
<sequence>MSTNLLFRSLFVFILVLGSITYSFAQKPEQTLRGQVIDAIAQKALPGATVLLEGSTLGTTTDDNGKFRFENLPVGRYRLRVSFVGYDTLVVPELLLESGRETVLNLPLNIAYTTLSELSITAAPLELSSLNLSVRSISNETTLRFPGVFFDPARTASAFPGVVNTNDQANFLSVRGNTPNANLWRLEGVDILNPNHTPNAGSQSDLPTFTGGGVNMLSTQMLGNSAFLTGDYAAGYGNALGGVFDMRLRTGNNEQQEYTLQASVLGFDAAAEGPIGKAGGASYLINGRYSTLGLLSDLGLDFGGEAISFKDVAVNLVFPFAKGGKFTLFGMAGNSSNVFTGDRDSTTWEFDKDRQDIDFESSTQVIGGTFKLPVGQKGMWHTSFAYSSYNSERLSVYFVEAGPNLRDQIRQFRRSVHSYWHLKPNPRQTIKVGVLYNGGEIIQPYTSTKLDFGNLEWELGIHYLKLLNTVALEKGSISSLEPRLNLAYRLDATKKLTLSFGEFSQRPILPVSDVAQPLSLVKSQQSSIGFQVQTGPSTSVEIQAYYQKQTKVAILPYSFQMLSSNFSNERVPVLLSDFSIPEVLNADGEARNYGVELNLRRYLEKGFYLLANSSIYRSEYRNNSSAYAQTFGNNDWRSSHFDGRFVFNATAGKEWRKERKAGKVKLWGINGRAVVMGNLRQTPVDVTLSKLEEITVPSFTIITNNERIDPAFTLKSATYFRLDTRLYFKWNRAGRNNTFALDIQNASNQQNAGFFYYDHLQEKVLEKKQLGIIPILSYRVEF</sequence>
<dbReference type="HOGENOM" id="CLU_016599_1_2_10"/>